<evidence type="ECO:0000313" key="1">
    <source>
        <dbReference type="EMBL" id="JAH68658.1"/>
    </source>
</evidence>
<sequence>MNFECISLFSPGLRLLPHLSKFTLDYD</sequence>
<dbReference type="EMBL" id="GBXM01039919">
    <property type="protein sequence ID" value="JAH68658.1"/>
    <property type="molecule type" value="Transcribed_RNA"/>
</dbReference>
<accession>A0A0E9UUL4</accession>
<proteinExistence type="predicted"/>
<name>A0A0E9UUL4_ANGAN</name>
<reference evidence="1" key="2">
    <citation type="journal article" date="2015" name="Fish Shellfish Immunol.">
        <title>Early steps in the European eel (Anguilla anguilla)-Vibrio vulnificus interaction in the gills: Role of the RtxA13 toxin.</title>
        <authorList>
            <person name="Callol A."/>
            <person name="Pajuelo D."/>
            <person name="Ebbesson L."/>
            <person name="Teles M."/>
            <person name="MacKenzie S."/>
            <person name="Amaro C."/>
        </authorList>
    </citation>
    <scope>NUCLEOTIDE SEQUENCE</scope>
</reference>
<reference evidence="1" key="1">
    <citation type="submission" date="2014-11" db="EMBL/GenBank/DDBJ databases">
        <authorList>
            <person name="Amaro Gonzalez C."/>
        </authorList>
    </citation>
    <scope>NUCLEOTIDE SEQUENCE</scope>
</reference>
<dbReference type="AlphaFoldDB" id="A0A0E9UUL4"/>
<protein>
    <submittedName>
        <fullName evidence="1">Uncharacterized protein</fullName>
    </submittedName>
</protein>
<organism evidence="1">
    <name type="scientific">Anguilla anguilla</name>
    <name type="common">European freshwater eel</name>
    <name type="synonym">Muraena anguilla</name>
    <dbReference type="NCBI Taxonomy" id="7936"/>
    <lineage>
        <taxon>Eukaryota</taxon>
        <taxon>Metazoa</taxon>
        <taxon>Chordata</taxon>
        <taxon>Craniata</taxon>
        <taxon>Vertebrata</taxon>
        <taxon>Euteleostomi</taxon>
        <taxon>Actinopterygii</taxon>
        <taxon>Neopterygii</taxon>
        <taxon>Teleostei</taxon>
        <taxon>Anguilliformes</taxon>
        <taxon>Anguillidae</taxon>
        <taxon>Anguilla</taxon>
    </lineage>
</organism>